<keyword evidence="1" id="KW-0648">Protein biosynthesis</keyword>
<evidence type="ECO:0000313" key="3">
    <source>
        <dbReference type="Proteomes" id="UP000267251"/>
    </source>
</evidence>
<keyword evidence="3" id="KW-1185">Reference proteome</keyword>
<dbReference type="EMBL" id="KZ989047">
    <property type="protein sequence ID" value="RKP11280.1"/>
    <property type="molecule type" value="Genomic_DNA"/>
</dbReference>
<dbReference type="GO" id="GO:0033290">
    <property type="term" value="C:eukaryotic 48S preinitiation complex"/>
    <property type="evidence" value="ECO:0007669"/>
    <property type="project" value="TreeGrafter"/>
</dbReference>
<sequence length="84" mass="9053">VKLVAPPLYVMITSALDKTLGIETLEKSINTITEEIRKMGGNLNVKMKPKAVSESEEQDLADMMAQAAKENLEVSGDDASSGEE</sequence>
<dbReference type="InterPro" id="IPR024055">
    <property type="entry name" value="TIF2_asu_C"/>
</dbReference>
<dbReference type="Gene3D" id="3.30.70.1130">
    <property type="entry name" value="EIF_2_alpha"/>
    <property type="match status" value="1"/>
</dbReference>
<reference evidence="3" key="1">
    <citation type="journal article" date="2018" name="Nat. Microbiol.">
        <title>Leveraging single-cell genomics to expand the fungal tree of life.</title>
        <authorList>
            <person name="Ahrendt S.R."/>
            <person name="Quandt C.A."/>
            <person name="Ciobanu D."/>
            <person name="Clum A."/>
            <person name="Salamov A."/>
            <person name="Andreopoulos B."/>
            <person name="Cheng J.F."/>
            <person name="Woyke T."/>
            <person name="Pelin A."/>
            <person name="Henrissat B."/>
            <person name="Reynolds N.K."/>
            <person name="Benny G.L."/>
            <person name="Smith M.E."/>
            <person name="James T.Y."/>
            <person name="Grigoriev I.V."/>
        </authorList>
    </citation>
    <scope>NUCLEOTIDE SEQUENCE [LARGE SCALE GENOMIC DNA]</scope>
</reference>
<proteinExistence type="predicted"/>
<name>A0A4P9Y0I1_9FUNG</name>
<dbReference type="PANTHER" id="PTHR10602:SF0">
    <property type="entry name" value="EUKARYOTIC TRANSLATION INITIATION FACTOR 2 SUBUNIT 1"/>
    <property type="match status" value="1"/>
</dbReference>
<keyword evidence="2" id="KW-0396">Initiation factor</keyword>
<dbReference type="Proteomes" id="UP000267251">
    <property type="component" value="Unassembled WGS sequence"/>
</dbReference>
<accession>A0A4P9Y0I1</accession>
<dbReference type="GO" id="GO:0003743">
    <property type="term" value="F:translation initiation factor activity"/>
    <property type="evidence" value="ECO:0007669"/>
    <property type="project" value="UniProtKB-KW"/>
</dbReference>
<gene>
    <name evidence="2" type="ORF">BJ684DRAFT_13121</name>
</gene>
<protein>
    <submittedName>
        <fullName evidence="2">Translation initiation factor 2, alpha subunit</fullName>
    </submittedName>
</protein>
<dbReference type="InterPro" id="IPR011488">
    <property type="entry name" value="TIF_2_asu"/>
</dbReference>
<dbReference type="OrthoDB" id="1685042at2759"/>
<dbReference type="GO" id="GO:0003723">
    <property type="term" value="F:RNA binding"/>
    <property type="evidence" value="ECO:0007669"/>
    <property type="project" value="InterPro"/>
</dbReference>
<dbReference type="PANTHER" id="PTHR10602">
    <property type="entry name" value="EUKARYOTIC TRANSLATION INITIATION FACTOR 2 SUBUNIT 1"/>
    <property type="match status" value="1"/>
</dbReference>
<evidence type="ECO:0000313" key="2">
    <source>
        <dbReference type="EMBL" id="RKP11280.1"/>
    </source>
</evidence>
<dbReference type="AlphaFoldDB" id="A0A4P9Y0I1"/>
<evidence type="ECO:0000256" key="1">
    <source>
        <dbReference type="ARBA" id="ARBA00022917"/>
    </source>
</evidence>
<organism evidence="2 3">
    <name type="scientific">Piptocephalis cylindrospora</name>
    <dbReference type="NCBI Taxonomy" id="1907219"/>
    <lineage>
        <taxon>Eukaryota</taxon>
        <taxon>Fungi</taxon>
        <taxon>Fungi incertae sedis</taxon>
        <taxon>Zoopagomycota</taxon>
        <taxon>Zoopagomycotina</taxon>
        <taxon>Zoopagomycetes</taxon>
        <taxon>Zoopagales</taxon>
        <taxon>Piptocephalidaceae</taxon>
        <taxon>Piptocephalis</taxon>
    </lineage>
</organism>
<dbReference type="SUPFAM" id="SSF110993">
    <property type="entry name" value="eIF-2-alpha, C-terminal domain"/>
    <property type="match status" value="1"/>
</dbReference>
<dbReference type="GO" id="GO:0005850">
    <property type="term" value="C:eukaryotic translation initiation factor 2 complex"/>
    <property type="evidence" value="ECO:0007669"/>
    <property type="project" value="TreeGrafter"/>
</dbReference>
<dbReference type="GO" id="GO:0043022">
    <property type="term" value="F:ribosome binding"/>
    <property type="evidence" value="ECO:0007669"/>
    <property type="project" value="TreeGrafter"/>
</dbReference>
<feature type="non-terminal residue" evidence="2">
    <location>
        <position position="1"/>
    </location>
</feature>